<comment type="similarity">
    <text evidence="2">Belongs to the drug/metabolite transporter (DMT) superfamily. Plant drug/metabolite exporter (P-DME) (TC 2.A.7.4) family.</text>
</comment>
<dbReference type="InterPro" id="IPR001128">
    <property type="entry name" value="Cyt_P450"/>
</dbReference>
<organism evidence="8 9">
    <name type="scientific">Zingiber officinale</name>
    <name type="common">Ginger</name>
    <name type="synonym">Amomum zingiber</name>
    <dbReference type="NCBI Taxonomy" id="94328"/>
    <lineage>
        <taxon>Eukaryota</taxon>
        <taxon>Viridiplantae</taxon>
        <taxon>Streptophyta</taxon>
        <taxon>Embryophyta</taxon>
        <taxon>Tracheophyta</taxon>
        <taxon>Spermatophyta</taxon>
        <taxon>Magnoliopsida</taxon>
        <taxon>Liliopsida</taxon>
        <taxon>Zingiberales</taxon>
        <taxon>Zingiberaceae</taxon>
        <taxon>Zingiber</taxon>
    </lineage>
</organism>
<keyword evidence="3 6" id="KW-0812">Transmembrane</keyword>
<feature type="transmembrane region" description="Helical" evidence="6">
    <location>
        <begin position="414"/>
        <end position="432"/>
    </location>
</feature>
<evidence type="ECO:0000259" key="7">
    <source>
        <dbReference type="PROSITE" id="PS51671"/>
    </source>
</evidence>
<accession>A0A8J5GD84</accession>
<dbReference type="Gene3D" id="3.30.70.260">
    <property type="match status" value="1"/>
</dbReference>
<feature type="transmembrane region" description="Helical" evidence="6">
    <location>
        <begin position="638"/>
        <end position="657"/>
    </location>
</feature>
<dbReference type="GO" id="GO:0020037">
    <property type="term" value="F:heme binding"/>
    <property type="evidence" value="ECO:0007669"/>
    <property type="project" value="InterPro"/>
</dbReference>
<evidence type="ECO:0000256" key="4">
    <source>
        <dbReference type="ARBA" id="ARBA00022989"/>
    </source>
</evidence>
<feature type="transmembrane region" description="Helical" evidence="6">
    <location>
        <begin position="444"/>
        <end position="465"/>
    </location>
</feature>
<evidence type="ECO:0000313" key="9">
    <source>
        <dbReference type="Proteomes" id="UP000734854"/>
    </source>
</evidence>
<evidence type="ECO:0000256" key="1">
    <source>
        <dbReference type="ARBA" id="ARBA00004141"/>
    </source>
</evidence>
<dbReference type="GO" id="GO:0022857">
    <property type="term" value="F:transmembrane transporter activity"/>
    <property type="evidence" value="ECO:0007669"/>
    <property type="project" value="InterPro"/>
</dbReference>
<dbReference type="Pfam" id="PF00892">
    <property type="entry name" value="EamA"/>
    <property type="match status" value="1"/>
</dbReference>
<dbReference type="InterPro" id="IPR002912">
    <property type="entry name" value="ACT_dom"/>
</dbReference>
<evidence type="ECO:0000256" key="2">
    <source>
        <dbReference type="ARBA" id="ARBA00007635"/>
    </source>
</evidence>
<dbReference type="InterPro" id="IPR036396">
    <property type="entry name" value="Cyt_P450_sf"/>
</dbReference>
<dbReference type="GO" id="GO:0004497">
    <property type="term" value="F:monooxygenase activity"/>
    <property type="evidence" value="ECO:0007669"/>
    <property type="project" value="InterPro"/>
</dbReference>
<comment type="caution">
    <text evidence="8">The sequence shown here is derived from an EMBL/GenBank/DDBJ whole genome shotgun (WGS) entry which is preliminary data.</text>
</comment>
<dbReference type="GO" id="GO:0016020">
    <property type="term" value="C:membrane"/>
    <property type="evidence" value="ECO:0007669"/>
    <property type="project" value="UniProtKB-SubCell"/>
</dbReference>
<dbReference type="SUPFAM" id="SSF48264">
    <property type="entry name" value="Cytochrome P450"/>
    <property type="match status" value="1"/>
</dbReference>
<dbReference type="InterPro" id="IPR045865">
    <property type="entry name" value="ACT-like_dom_sf"/>
</dbReference>
<gene>
    <name evidence="8" type="ORF">ZIOFF_041027</name>
</gene>
<evidence type="ECO:0000256" key="3">
    <source>
        <dbReference type="ARBA" id="ARBA00022692"/>
    </source>
</evidence>
<keyword evidence="4 6" id="KW-1133">Transmembrane helix</keyword>
<keyword evidence="5 6" id="KW-0472">Membrane</keyword>
<feature type="transmembrane region" description="Helical" evidence="6">
    <location>
        <begin position="514"/>
        <end position="534"/>
    </location>
</feature>
<dbReference type="InterPro" id="IPR030184">
    <property type="entry name" value="WAT1-related"/>
</dbReference>
<feature type="domain" description="ACT" evidence="7">
    <location>
        <begin position="250"/>
        <end position="326"/>
    </location>
</feature>
<feature type="transmembrane region" description="Helical" evidence="6">
    <location>
        <begin position="384"/>
        <end position="402"/>
    </location>
</feature>
<evidence type="ECO:0000313" key="8">
    <source>
        <dbReference type="EMBL" id="KAG6501157.1"/>
    </source>
</evidence>
<dbReference type="SUPFAM" id="SSF55021">
    <property type="entry name" value="ACT-like"/>
    <property type="match status" value="1"/>
</dbReference>
<dbReference type="GO" id="GO:0005506">
    <property type="term" value="F:iron ion binding"/>
    <property type="evidence" value="ECO:0007669"/>
    <property type="project" value="InterPro"/>
</dbReference>
<dbReference type="Proteomes" id="UP000734854">
    <property type="component" value="Unassembled WGS sequence"/>
</dbReference>
<dbReference type="PROSITE" id="PS51671">
    <property type="entry name" value="ACT"/>
    <property type="match status" value="1"/>
</dbReference>
<dbReference type="InterPro" id="IPR000620">
    <property type="entry name" value="EamA_dom"/>
</dbReference>
<dbReference type="PANTHER" id="PTHR31218">
    <property type="entry name" value="WAT1-RELATED PROTEIN"/>
    <property type="match status" value="1"/>
</dbReference>
<protein>
    <recommendedName>
        <fullName evidence="7">ACT domain-containing protein</fullName>
    </recommendedName>
</protein>
<comment type="subcellular location">
    <subcellularLocation>
        <location evidence="1">Membrane</location>
        <topology evidence="1">Multi-pass membrane protein</topology>
    </subcellularLocation>
</comment>
<proteinExistence type="inferred from homology"/>
<feature type="transmembrane region" description="Helical" evidence="6">
    <location>
        <begin position="612"/>
        <end position="632"/>
    </location>
</feature>
<dbReference type="EMBL" id="JACMSC010000011">
    <property type="protein sequence ID" value="KAG6501157.1"/>
    <property type="molecule type" value="Genomic_DNA"/>
</dbReference>
<feature type="transmembrane region" description="Helical" evidence="6">
    <location>
        <begin position="546"/>
        <end position="567"/>
    </location>
</feature>
<name>A0A8J5GD84_ZINOF</name>
<evidence type="ECO:0000256" key="6">
    <source>
        <dbReference type="SAM" id="Phobius"/>
    </source>
</evidence>
<dbReference type="AlphaFoldDB" id="A0A8J5GD84"/>
<evidence type="ECO:0000256" key="5">
    <source>
        <dbReference type="ARBA" id="ARBA00023136"/>
    </source>
</evidence>
<dbReference type="Pfam" id="PF00067">
    <property type="entry name" value="p450"/>
    <property type="match status" value="1"/>
</dbReference>
<keyword evidence="9" id="KW-1185">Reference proteome</keyword>
<dbReference type="Gene3D" id="1.10.630.10">
    <property type="entry name" value="Cytochrome P450"/>
    <property type="match status" value="1"/>
</dbReference>
<dbReference type="GO" id="GO:0016705">
    <property type="term" value="F:oxidoreductase activity, acting on paired donors, with incorporation or reduction of molecular oxygen"/>
    <property type="evidence" value="ECO:0007669"/>
    <property type="project" value="InterPro"/>
</dbReference>
<feature type="transmembrane region" description="Helical" evidence="6">
    <location>
        <begin position="587"/>
        <end position="605"/>
    </location>
</feature>
<sequence length="678" mass="75645">MPPPRPRPDPRRLLPRRCPGCPPHPQSHLCQPLLHHRHPHPSRWLSDMAFAPYGDEWRQRRQICTLHQLSPKMVQSYALVRKQEVATMVAAIFSRGSAAEIDMSAILFAFSNDILCRMVTGKKFEGRKGLFSKFISENSVLLAKINLGDYLPWLGWVDWLLGKVARVKKNNKRWDDLLDQVIKEHEERVSSHDEKDFVDVLISLQKDPVLESILTLEVIKALLQSIGEGSSAVPSRRRYVDLKPSSNHTSIELTGIDRLGLLSEASAVLTDLKCNVVSAEVWTHNTRDVAVMQVTDEKNSAITDPQRLSRIKQLLCNVLKGNNRHRGAKTAVSMGITNTERRLHQLMLDDRDYKRSEEDSGNKNCWTKVTIVNWFDKDYSVVTIRLNFFMFEIMLPFAVIFERSKWPARLSWKLIIQISSIALLGATLYQVMVISGMKITSPSIASAMPNLAPGIIFIVAVSLRFERFDINCWFTRLKILGNMVCIGGAVAFSIYQNPSSPPANSVNSGIFGGWFIGCICLFGAVLMNSFATIMQAATLMEFPAPLSLCAFASLLGTIFTAIAQLLIDGKIDVGTSTMNLWDAIRVALMSGVVNSAGLGFITWSVKEKGPVFVCMFNPVQTVASAILTAVVLGQSIGLKSIVAMFLMFCGLYEVLWAKTKEEAAFPQTTEDIQEPLLP</sequence>
<feature type="transmembrane region" description="Helical" evidence="6">
    <location>
        <begin position="477"/>
        <end position="494"/>
    </location>
</feature>
<reference evidence="8 9" key="1">
    <citation type="submission" date="2020-08" db="EMBL/GenBank/DDBJ databases">
        <title>Plant Genome Project.</title>
        <authorList>
            <person name="Zhang R.-G."/>
        </authorList>
    </citation>
    <scope>NUCLEOTIDE SEQUENCE [LARGE SCALE GENOMIC DNA]</scope>
    <source>
        <tissue evidence="8">Rhizome</tissue>
    </source>
</reference>